<dbReference type="EMBL" id="JACHIG010000002">
    <property type="protein sequence ID" value="MBB5032041.1"/>
    <property type="molecule type" value="Genomic_DNA"/>
</dbReference>
<reference evidence="2 3" key="1">
    <citation type="submission" date="2020-08" db="EMBL/GenBank/DDBJ databases">
        <title>Genomic Encyclopedia of Type Strains, Phase IV (KMG-IV): sequencing the most valuable type-strain genomes for metagenomic binning, comparative biology and taxonomic classification.</title>
        <authorList>
            <person name="Goeker M."/>
        </authorList>
    </citation>
    <scope>NUCLEOTIDE SEQUENCE [LARGE SCALE GENOMIC DNA]</scope>
    <source>
        <strain evidence="2 3">DSM 12252</strain>
    </source>
</reference>
<evidence type="ECO:0000256" key="1">
    <source>
        <dbReference type="SAM" id="MobiDB-lite"/>
    </source>
</evidence>
<keyword evidence="3" id="KW-1185">Reference proteome</keyword>
<evidence type="ECO:0000313" key="3">
    <source>
        <dbReference type="Proteomes" id="UP000590740"/>
    </source>
</evidence>
<organism evidence="2 3">
    <name type="scientific">Prosthecobacter vanneervenii</name>
    <dbReference type="NCBI Taxonomy" id="48466"/>
    <lineage>
        <taxon>Bacteria</taxon>
        <taxon>Pseudomonadati</taxon>
        <taxon>Verrucomicrobiota</taxon>
        <taxon>Verrucomicrobiia</taxon>
        <taxon>Verrucomicrobiales</taxon>
        <taxon>Verrucomicrobiaceae</taxon>
        <taxon>Prosthecobacter</taxon>
    </lineage>
</organism>
<dbReference type="RefSeq" id="WP_184338960.1">
    <property type="nucleotide sequence ID" value="NZ_JACHIG010000002.1"/>
</dbReference>
<feature type="region of interest" description="Disordered" evidence="1">
    <location>
        <begin position="158"/>
        <end position="182"/>
    </location>
</feature>
<accession>A0A7W7Y9G9</accession>
<evidence type="ECO:0000313" key="2">
    <source>
        <dbReference type="EMBL" id="MBB5032041.1"/>
    </source>
</evidence>
<name>A0A7W7Y9G9_9BACT</name>
<protein>
    <submittedName>
        <fullName evidence="2">Uncharacterized protein</fullName>
    </submittedName>
</protein>
<sequence>MSDHDLQQPPPIPPDLRCEYEERPFQNCTRCGESLPDFPGGFQISKAYKRGECVMEYALCDHCRTQMMEEFSQESKKRLAQFQHEQVSVDRGLDSCAVCDARRDAEGMDDFVITGVCEGLSLLHSVMICGKCGDTVQGFISQKTRDTWRRFVDDNFPGPPPMDELPEPLRDIQPPVPVISKM</sequence>
<dbReference type="Proteomes" id="UP000590740">
    <property type="component" value="Unassembled WGS sequence"/>
</dbReference>
<proteinExistence type="predicted"/>
<comment type="caution">
    <text evidence="2">The sequence shown here is derived from an EMBL/GenBank/DDBJ whole genome shotgun (WGS) entry which is preliminary data.</text>
</comment>
<gene>
    <name evidence="2" type="ORF">HNQ65_001609</name>
</gene>
<dbReference type="AlphaFoldDB" id="A0A7W7Y9G9"/>